<evidence type="ECO:0000313" key="2">
    <source>
        <dbReference type="EMBL" id="PON36469.1"/>
    </source>
</evidence>
<name>A0A2P5AIU3_PARAD</name>
<comment type="caution">
    <text evidence="2">The sequence shown here is derived from an EMBL/GenBank/DDBJ whole genome shotgun (WGS) entry which is preliminary data.</text>
</comment>
<dbReference type="EMBL" id="JXTB01000568">
    <property type="protein sequence ID" value="PON36469.1"/>
    <property type="molecule type" value="Genomic_DNA"/>
</dbReference>
<evidence type="ECO:0000256" key="1">
    <source>
        <dbReference type="SAM" id="MobiDB-lite"/>
    </source>
</evidence>
<accession>A0A2P5AIU3</accession>
<feature type="compositionally biased region" description="Polar residues" evidence="1">
    <location>
        <begin position="103"/>
        <end position="112"/>
    </location>
</feature>
<gene>
    <name evidence="2" type="ORF">PanWU01x14_328320</name>
</gene>
<organism evidence="2 3">
    <name type="scientific">Parasponia andersonii</name>
    <name type="common">Sponia andersonii</name>
    <dbReference type="NCBI Taxonomy" id="3476"/>
    <lineage>
        <taxon>Eukaryota</taxon>
        <taxon>Viridiplantae</taxon>
        <taxon>Streptophyta</taxon>
        <taxon>Embryophyta</taxon>
        <taxon>Tracheophyta</taxon>
        <taxon>Spermatophyta</taxon>
        <taxon>Magnoliopsida</taxon>
        <taxon>eudicotyledons</taxon>
        <taxon>Gunneridae</taxon>
        <taxon>Pentapetalae</taxon>
        <taxon>rosids</taxon>
        <taxon>fabids</taxon>
        <taxon>Rosales</taxon>
        <taxon>Cannabaceae</taxon>
        <taxon>Parasponia</taxon>
    </lineage>
</organism>
<sequence>MMVRKIAKPSGAVRRALITSKNGPTQYTQSQINIQLIFSRVPLHTSFSHLLPSLNTQKLAQPSQSLFHFLFSSFTTTASQVFDLAIFLSCDVVISSISRHRGSNWSPSTSSDAGLKRGPAPSSDAAPSILGYIELQLSLNQCPASHSYRVPALTQSLSREELKLKLSSLNRTLSLSLSLSAARDPQPHSLSSSLSRRAQALRDLVS</sequence>
<dbReference type="AlphaFoldDB" id="A0A2P5AIU3"/>
<keyword evidence="3" id="KW-1185">Reference proteome</keyword>
<reference evidence="3" key="1">
    <citation type="submission" date="2016-06" db="EMBL/GenBank/DDBJ databases">
        <title>Parallel loss of symbiosis genes in relatives of nitrogen-fixing non-legume Parasponia.</title>
        <authorList>
            <person name="Van Velzen R."/>
            <person name="Holmer R."/>
            <person name="Bu F."/>
            <person name="Rutten L."/>
            <person name="Van Zeijl A."/>
            <person name="Liu W."/>
            <person name="Santuari L."/>
            <person name="Cao Q."/>
            <person name="Sharma T."/>
            <person name="Shen D."/>
            <person name="Roswanjaya Y."/>
            <person name="Wardhani T."/>
            <person name="Kalhor M.S."/>
            <person name="Jansen J."/>
            <person name="Van den Hoogen J."/>
            <person name="Gungor B."/>
            <person name="Hartog M."/>
            <person name="Hontelez J."/>
            <person name="Verver J."/>
            <person name="Yang W.-C."/>
            <person name="Schijlen E."/>
            <person name="Repin R."/>
            <person name="Schilthuizen M."/>
            <person name="Schranz E."/>
            <person name="Heidstra R."/>
            <person name="Miyata K."/>
            <person name="Fedorova E."/>
            <person name="Kohlen W."/>
            <person name="Bisseling T."/>
            <person name="Smit S."/>
            <person name="Geurts R."/>
        </authorList>
    </citation>
    <scope>NUCLEOTIDE SEQUENCE [LARGE SCALE GENOMIC DNA]</scope>
    <source>
        <strain evidence="3">cv. WU1-14</strain>
    </source>
</reference>
<protein>
    <submittedName>
        <fullName evidence="2">Uncharacterized protein</fullName>
    </submittedName>
</protein>
<evidence type="ECO:0000313" key="3">
    <source>
        <dbReference type="Proteomes" id="UP000237105"/>
    </source>
</evidence>
<proteinExistence type="predicted"/>
<feature type="region of interest" description="Disordered" evidence="1">
    <location>
        <begin position="100"/>
        <end position="122"/>
    </location>
</feature>
<dbReference type="Proteomes" id="UP000237105">
    <property type="component" value="Unassembled WGS sequence"/>
</dbReference>